<keyword evidence="7" id="KW-0999">Mitochondrion inner membrane</keyword>
<reference evidence="10 11" key="1">
    <citation type="submission" date="2024-06" db="EMBL/GenBank/DDBJ databases">
        <title>A chromosome-level genome assembly of beet webworm, Loxostege sticticalis.</title>
        <authorList>
            <person name="Zhang Y."/>
        </authorList>
    </citation>
    <scope>NUCLEOTIDE SEQUENCE [LARGE SCALE GENOMIC DNA]</scope>
    <source>
        <strain evidence="10">AQ026</strain>
        <tissue evidence="10">Whole body</tissue>
    </source>
</reference>
<dbReference type="PANTHER" id="PTHR14564">
    <property type="entry name" value="MICOS COMPLEX SUBUNIT MIC26 / MIC27 FAMILY MEMBER"/>
    <property type="match status" value="1"/>
</dbReference>
<proteinExistence type="inferred from homology"/>
<comment type="function">
    <text evidence="7">Component of the MICOS complex, a large protein complex of the mitochondrial inner membrane that plays crucial roles in the maintenance of crista junctions, inner membrane architecture, and formation of contact sites to the outer membrane.</text>
</comment>
<dbReference type="InterPro" id="IPR019166">
    <property type="entry name" value="MIC26/MIC27"/>
</dbReference>
<keyword evidence="5 7" id="KW-0496">Mitochondrion</keyword>
<comment type="caution">
    <text evidence="10">The sequence shown here is derived from an EMBL/GenBank/DDBJ whole genome shotgun (WGS) entry which is preliminary data.</text>
</comment>
<comment type="subcellular location">
    <subcellularLocation>
        <location evidence="7">Mitochondrion inner membrane</location>
    </subcellularLocation>
    <subcellularLocation>
        <location evidence="1">Mitochondrion membrane</location>
    </subcellularLocation>
</comment>
<evidence type="ECO:0000256" key="2">
    <source>
        <dbReference type="ARBA" id="ARBA00010904"/>
    </source>
</evidence>
<evidence type="ECO:0000256" key="4">
    <source>
        <dbReference type="ARBA" id="ARBA00022989"/>
    </source>
</evidence>
<gene>
    <name evidence="10" type="ORF">ABMA27_011480</name>
</gene>
<evidence type="ECO:0000256" key="3">
    <source>
        <dbReference type="ARBA" id="ARBA00022692"/>
    </source>
</evidence>
<organism evidence="10 11">
    <name type="scientific">Loxostege sticticalis</name>
    <name type="common">Beet webworm moth</name>
    <dbReference type="NCBI Taxonomy" id="481309"/>
    <lineage>
        <taxon>Eukaryota</taxon>
        <taxon>Metazoa</taxon>
        <taxon>Ecdysozoa</taxon>
        <taxon>Arthropoda</taxon>
        <taxon>Hexapoda</taxon>
        <taxon>Insecta</taxon>
        <taxon>Pterygota</taxon>
        <taxon>Neoptera</taxon>
        <taxon>Endopterygota</taxon>
        <taxon>Lepidoptera</taxon>
        <taxon>Glossata</taxon>
        <taxon>Ditrysia</taxon>
        <taxon>Pyraloidea</taxon>
        <taxon>Crambidae</taxon>
        <taxon>Pyraustinae</taxon>
        <taxon>Loxostege</taxon>
    </lineage>
</organism>
<protein>
    <recommendedName>
        <fullName evidence="7">MICOS complex subunit</fullName>
    </recommendedName>
</protein>
<evidence type="ECO:0000256" key="5">
    <source>
        <dbReference type="ARBA" id="ARBA00023128"/>
    </source>
</evidence>
<dbReference type="InterPro" id="IPR033182">
    <property type="entry name" value="MIC26/MIC27_animal"/>
</dbReference>
<feature type="signal peptide" evidence="9">
    <location>
        <begin position="1"/>
        <end position="20"/>
    </location>
</feature>
<keyword evidence="9" id="KW-0732">Signal</keyword>
<name>A0ABR3IGH7_LOXSC</name>
<keyword evidence="6" id="KW-0472">Membrane</keyword>
<evidence type="ECO:0000256" key="1">
    <source>
        <dbReference type="ARBA" id="ARBA00004325"/>
    </source>
</evidence>
<feature type="region of interest" description="Disordered" evidence="8">
    <location>
        <begin position="227"/>
        <end position="246"/>
    </location>
</feature>
<feature type="compositionally biased region" description="Basic and acidic residues" evidence="8">
    <location>
        <begin position="237"/>
        <end position="246"/>
    </location>
</feature>
<evidence type="ECO:0000313" key="11">
    <source>
        <dbReference type="Proteomes" id="UP001549920"/>
    </source>
</evidence>
<dbReference type="Proteomes" id="UP001549920">
    <property type="component" value="Unassembled WGS sequence"/>
</dbReference>
<dbReference type="Pfam" id="PF09769">
    <property type="entry name" value="ApoO"/>
    <property type="match status" value="1"/>
</dbReference>
<dbReference type="EMBL" id="JBEUOH010000003">
    <property type="protein sequence ID" value="KAL0895341.1"/>
    <property type="molecule type" value="Genomic_DNA"/>
</dbReference>
<evidence type="ECO:0000256" key="8">
    <source>
        <dbReference type="SAM" id="MobiDB-lite"/>
    </source>
</evidence>
<keyword evidence="4" id="KW-1133">Transmembrane helix</keyword>
<feature type="chain" id="PRO_5045639345" description="MICOS complex subunit" evidence="9">
    <location>
        <begin position="21"/>
        <end position="246"/>
    </location>
</feature>
<keyword evidence="11" id="KW-1185">Reference proteome</keyword>
<accession>A0ABR3IGH7</accession>
<sequence>MLRKVVVGSGLLALVPAVKAASPVQDAPSGPAKPPPMRPSDLPIYEAPHADYGEYIESTSKEHKTGYIKSALLTPVKAVREQVQTVWVQTDAIKNTVADNYHEVRDRSDWIVQYLREEENKEVRYGAVAMGGLTGFIFGLRGGIIRRLFYTGLGTTGMGLVCFPEQTKELMKSNGALAKQYINIAYNFLYGVKPGDPQLEVKFPELAFPKDFSEFVDLTVSMASSIKQAVMPPPSKEAPKPDEKKD</sequence>
<comment type="subunit">
    <text evidence="7">Component of the mitochondrial contact site and cristae organizing system (MICOS) complex.</text>
</comment>
<evidence type="ECO:0000256" key="9">
    <source>
        <dbReference type="SAM" id="SignalP"/>
    </source>
</evidence>
<evidence type="ECO:0000256" key="6">
    <source>
        <dbReference type="ARBA" id="ARBA00023136"/>
    </source>
</evidence>
<keyword evidence="3" id="KW-0812">Transmembrane</keyword>
<comment type="similarity">
    <text evidence="2">Belongs to the apolipoprotein O/MICOS complex subunit Mic27 family.</text>
</comment>
<evidence type="ECO:0000256" key="7">
    <source>
        <dbReference type="RuleBase" id="RU363021"/>
    </source>
</evidence>
<evidence type="ECO:0000313" key="10">
    <source>
        <dbReference type="EMBL" id="KAL0895341.1"/>
    </source>
</evidence>